<dbReference type="GO" id="GO:0005737">
    <property type="term" value="C:cytoplasm"/>
    <property type="evidence" value="ECO:0007669"/>
    <property type="project" value="TreeGrafter"/>
</dbReference>
<feature type="coiled-coil region" evidence="1">
    <location>
        <begin position="217"/>
        <end position="244"/>
    </location>
</feature>
<dbReference type="PANTHER" id="PTHR19321">
    <property type="entry name" value="PROTEIN REGULATOR OF CYTOKINESIS 1 PRC1-RELATED"/>
    <property type="match status" value="1"/>
</dbReference>
<organism evidence="3 4">
    <name type="scientific">Clupea harengus</name>
    <name type="common">Atlantic herring</name>
    <dbReference type="NCBI Taxonomy" id="7950"/>
    <lineage>
        <taxon>Eukaryota</taxon>
        <taxon>Metazoa</taxon>
        <taxon>Chordata</taxon>
        <taxon>Craniata</taxon>
        <taxon>Vertebrata</taxon>
        <taxon>Euteleostomi</taxon>
        <taxon>Actinopterygii</taxon>
        <taxon>Neopterygii</taxon>
        <taxon>Teleostei</taxon>
        <taxon>Clupei</taxon>
        <taxon>Clupeiformes</taxon>
        <taxon>Clupeoidei</taxon>
        <taxon>Clupeidae</taxon>
        <taxon>Clupea</taxon>
    </lineage>
</organism>
<name>A0A6P3WAC4_CLUHA</name>
<dbReference type="GO" id="GO:0008017">
    <property type="term" value="F:microtubule binding"/>
    <property type="evidence" value="ECO:0007669"/>
    <property type="project" value="InterPro"/>
</dbReference>
<dbReference type="GO" id="GO:1990023">
    <property type="term" value="C:mitotic spindle midzone"/>
    <property type="evidence" value="ECO:0007669"/>
    <property type="project" value="TreeGrafter"/>
</dbReference>
<feature type="compositionally biased region" description="Polar residues" evidence="2">
    <location>
        <begin position="477"/>
        <end position="495"/>
    </location>
</feature>
<proteinExistence type="predicted"/>
<evidence type="ECO:0000256" key="2">
    <source>
        <dbReference type="SAM" id="MobiDB-lite"/>
    </source>
</evidence>
<dbReference type="Pfam" id="PF03999">
    <property type="entry name" value="MAP65_ASE1"/>
    <property type="match status" value="1"/>
</dbReference>
<dbReference type="GeneID" id="105909400"/>
<dbReference type="CTD" id="797431"/>
<dbReference type="RefSeq" id="XP_012693485.2">
    <property type="nucleotide sequence ID" value="XM_012838031.3"/>
</dbReference>
<dbReference type="GO" id="GO:0051256">
    <property type="term" value="P:mitotic spindle midzone assembly"/>
    <property type="evidence" value="ECO:0007669"/>
    <property type="project" value="TreeGrafter"/>
</dbReference>
<evidence type="ECO:0000313" key="3">
    <source>
        <dbReference type="Proteomes" id="UP000515152"/>
    </source>
</evidence>
<accession>A0A6P3WAC4</accession>
<dbReference type="Proteomes" id="UP000515152">
    <property type="component" value="Chromosome 12"/>
</dbReference>
<gene>
    <name evidence="4" type="primary">zgc:86764</name>
</gene>
<protein>
    <submittedName>
        <fullName evidence="4">Protein regulator of cytokinesis 1</fullName>
    </submittedName>
</protein>
<keyword evidence="3" id="KW-1185">Reference proteome</keyword>
<dbReference type="OrthoDB" id="642895at2759"/>
<evidence type="ECO:0000256" key="1">
    <source>
        <dbReference type="SAM" id="Coils"/>
    </source>
</evidence>
<dbReference type="PANTHER" id="PTHR19321:SF6">
    <property type="entry name" value="PROTEIN REGULATOR OF CYTOKINESIS 1"/>
    <property type="match status" value="1"/>
</dbReference>
<keyword evidence="1" id="KW-0175">Coiled coil</keyword>
<dbReference type="AlphaFoldDB" id="A0A6P3WAC4"/>
<feature type="region of interest" description="Disordered" evidence="2">
    <location>
        <begin position="463"/>
        <end position="531"/>
    </location>
</feature>
<sequence length="578" mass="66168">MTSRKSETMASSIISGINIAMAELVDIWNSIGIVEEQRVERMLTVKKHIEDLLRDMITEEEALKNRIKSSIAISQKQLDELYEEMSAEPYKLDEGQTILQIQRNLRHKVDALQKEKKDRLQELKTLQQEDDQLCVQLCATPYYVPSNTVPSHVQLKALREHVQDLAAEKRSRLAVFTALREGVVCLKSEMGHDPETSLEREAASDDPDVFLLTHGNIKALQLLVEQLKVKKESLISTRDKLKERAMCLWNRLDCPEKDGRFPVDTQGTLTDDISRWQVEVHRLEALQKSRLEDVIEKARLELMDMWDKCLFGSKQRDTFHYYFCDVNYTEALLIAHDSELVKLRDYHDKARPLLDALDKWEKNWELFQDFERKASDPGRFSNRGGALLKETKERTKVQKMLPKLEEEMKGAVSAWQKSHGSEFLVRGLKLMDYIASQREEHKLLKDKEKNERMTKKSENTIFKTPTKRPLTGASGMATPNKTRKQTPNQTVLRCNSTSVSSGSGSSGCSSSSTYLSVPSAKPPQGSTKKNRILEPLQVFNYEQSPGITYSDFTTELSRKASQEAILNSTVLLDVEKRN</sequence>
<evidence type="ECO:0000313" key="4">
    <source>
        <dbReference type="RefSeq" id="XP_012693485.2"/>
    </source>
</evidence>
<reference evidence="4" key="1">
    <citation type="submission" date="2025-08" db="UniProtKB">
        <authorList>
            <consortium name="RefSeq"/>
        </authorList>
    </citation>
    <scope>IDENTIFICATION</scope>
</reference>
<feature type="compositionally biased region" description="Low complexity" evidence="2">
    <location>
        <begin position="496"/>
        <end position="512"/>
    </location>
</feature>
<dbReference type="KEGG" id="char:105909400"/>
<dbReference type="Gene3D" id="1.20.58.1520">
    <property type="match status" value="1"/>
</dbReference>
<dbReference type="InterPro" id="IPR007145">
    <property type="entry name" value="MAP65_Ase1_PRC1"/>
</dbReference>
<feature type="coiled-coil region" evidence="1">
    <location>
        <begin position="102"/>
        <end position="129"/>
    </location>
</feature>